<dbReference type="RefSeq" id="WP_144909146.1">
    <property type="nucleotide sequence ID" value="NZ_VLLI01000001.1"/>
</dbReference>
<dbReference type="AlphaFoldDB" id="A0A562UFV1"/>
<dbReference type="PANTHER" id="PTHR14969:SF13">
    <property type="entry name" value="AT30094P"/>
    <property type="match status" value="1"/>
</dbReference>
<dbReference type="EMBL" id="VLLI01000001">
    <property type="protein sequence ID" value="TWJ04710.1"/>
    <property type="molecule type" value="Genomic_DNA"/>
</dbReference>
<keyword evidence="1" id="KW-0812">Transmembrane</keyword>
<evidence type="ECO:0000313" key="4">
    <source>
        <dbReference type="Proteomes" id="UP000317010"/>
    </source>
</evidence>
<evidence type="ECO:0000256" key="1">
    <source>
        <dbReference type="SAM" id="Phobius"/>
    </source>
</evidence>
<name>A0A562UFV1_9SPHI</name>
<gene>
    <name evidence="3" type="ORF">JN11_00431</name>
</gene>
<sequence length="192" mass="22353">MPDQLLQLDRHLFYFVNHTLTNPFFDLVMPYLRNPKFWIPLYLFIIGFCVWKFKKQAIYIIVLLALSAGFADFTSASVIKPQVKRLRPCRDPITALTDINRVSCGTGYSFPSTHATDHFAMAFFMILLFYKRWRWIWLWAILWAGTISFAQVYVGVHYPIDVTCGAIYGALVGWLFAFIFKKLQPDGLVKSY</sequence>
<dbReference type="SUPFAM" id="SSF48317">
    <property type="entry name" value="Acid phosphatase/Vanadium-dependent haloperoxidase"/>
    <property type="match status" value="1"/>
</dbReference>
<dbReference type="Proteomes" id="UP000317010">
    <property type="component" value="Unassembled WGS sequence"/>
</dbReference>
<comment type="caution">
    <text evidence="3">The sequence shown here is derived from an EMBL/GenBank/DDBJ whole genome shotgun (WGS) entry which is preliminary data.</text>
</comment>
<proteinExistence type="predicted"/>
<reference evidence="3 4" key="1">
    <citation type="submission" date="2019-07" db="EMBL/GenBank/DDBJ databases">
        <title>Genomic Encyclopedia of Archaeal and Bacterial Type Strains, Phase II (KMG-II): from individual species to whole genera.</title>
        <authorList>
            <person name="Goeker M."/>
        </authorList>
    </citation>
    <scope>NUCLEOTIDE SEQUENCE [LARGE SCALE GENOMIC DNA]</scope>
    <source>
        <strain evidence="3 4">ATCC BAA-1854</strain>
    </source>
</reference>
<dbReference type="OrthoDB" id="9789113at2"/>
<feature type="transmembrane region" description="Helical" evidence="1">
    <location>
        <begin position="160"/>
        <end position="180"/>
    </location>
</feature>
<evidence type="ECO:0000259" key="2">
    <source>
        <dbReference type="SMART" id="SM00014"/>
    </source>
</evidence>
<feature type="transmembrane region" description="Helical" evidence="1">
    <location>
        <begin position="59"/>
        <end position="79"/>
    </location>
</feature>
<protein>
    <submittedName>
        <fullName evidence="3">Undecaprenyl-diphosphatase</fullName>
    </submittedName>
</protein>
<accession>A0A562UFV1</accession>
<evidence type="ECO:0000313" key="3">
    <source>
        <dbReference type="EMBL" id="TWJ04710.1"/>
    </source>
</evidence>
<keyword evidence="4" id="KW-1185">Reference proteome</keyword>
<feature type="domain" description="Phosphatidic acid phosphatase type 2/haloperoxidase" evidence="2">
    <location>
        <begin position="61"/>
        <end position="177"/>
    </location>
</feature>
<feature type="transmembrane region" description="Helical" evidence="1">
    <location>
        <begin position="135"/>
        <end position="154"/>
    </location>
</feature>
<dbReference type="Pfam" id="PF01569">
    <property type="entry name" value="PAP2"/>
    <property type="match status" value="1"/>
</dbReference>
<dbReference type="PANTHER" id="PTHR14969">
    <property type="entry name" value="SPHINGOSINE-1-PHOSPHATE PHOSPHOHYDROLASE"/>
    <property type="match status" value="1"/>
</dbReference>
<keyword evidence="1" id="KW-0472">Membrane</keyword>
<dbReference type="InterPro" id="IPR036938">
    <property type="entry name" value="PAP2/HPO_sf"/>
</dbReference>
<dbReference type="CDD" id="cd03395">
    <property type="entry name" value="PAP2_like_4"/>
    <property type="match status" value="1"/>
</dbReference>
<organism evidence="3 4">
    <name type="scientific">Mucilaginibacter frigoritolerans</name>
    <dbReference type="NCBI Taxonomy" id="652788"/>
    <lineage>
        <taxon>Bacteria</taxon>
        <taxon>Pseudomonadati</taxon>
        <taxon>Bacteroidota</taxon>
        <taxon>Sphingobacteriia</taxon>
        <taxon>Sphingobacteriales</taxon>
        <taxon>Sphingobacteriaceae</taxon>
        <taxon>Mucilaginibacter</taxon>
    </lineage>
</organism>
<keyword evidence="1" id="KW-1133">Transmembrane helix</keyword>
<dbReference type="InterPro" id="IPR000326">
    <property type="entry name" value="PAP2/HPO"/>
</dbReference>
<dbReference type="SMART" id="SM00014">
    <property type="entry name" value="acidPPc"/>
    <property type="match status" value="1"/>
</dbReference>
<dbReference type="Gene3D" id="1.20.144.10">
    <property type="entry name" value="Phosphatidic acid phosphatase type 2/haloperoxidase"/>
    <property type="match status" value="1"/>
</dbReference>